<comment type="caution">
    <text evidence="2">The sequence shown here is derived from an EMBL/GenBank/DDBJ whole genome shotgun (WGS) entry which is preliminary data.</text>
</comment>
<reference evidence="2 3" key="1">
    <citation type="journal article" date="2023" name="Sci. Data">
        <title>Genome assembly of the Korean intertidal mud-creeper Batillaria attramentaria.</title>
        <authorList>
            <person name="Patra A.K."/>
            <person name="Ho P.T."/>
            <person name="Jun S."/>
            <person name="Lee S.J."/>
            <person name="Kim Y."/>
            <person name="Won Y.J."/>
        </authorList>
    </citation>
    <scope>NUCLEOTIDE SEQUENCE [LARGE SCALE GENOMIC DNA]</scope>
    <source>
        <strain evidence="2">Wonlab-2016</strain>
    </source>
</reference>
<keyword evidence="3" id="KW-1185">Reference proteome</keyword>
<feature type="signal peptide" evidence="1">
    <location>
        <begin position="1"/>
        <end position="20"/>
    </location>
</feature>
<evidence type="ECO:0000313" key="3">
    <source>
        <dbReference type="Proteomes" id="UP001519460"/>
    </source>
</evidence>
<name>A0ABD0JIB0_9CAEN</name>
<dbReference type="EMBL" id="JACVVK020000436">
    <property type="protein sequence ID" value="KAK7474465.1"/>
    <property type="molecule type" value="Genomic_DNA"/>
</dbReference>
<feature type="chain" id="PRO_5044802174" evidence="1">
    <location>
        <begin position="21"/>
        <end position="305"/>
    </location>
</feature>
<sequence>MSTSVVCMLLLTACFVSCLARSHPPALTEVEGLVNKGKSALMFSNAPDICFIRDIPQKEQFWRARGCKNGVVLVLLLLACLSSSLATRRGHRPQKEDVLVHKEGDVKQEDGSNAHLSKLSDVDCLFEQDTTTFADGSTSAVLKDYESGQSVVVFSKKPDVCYVRDISRREMARQAAQCRGGVVSEKPGSRAGQDRIYVEGGELTLADLSPVLAEACNDSSVLIYLKKAHPSLPSSSPAPTESSLKDVARRSCIITRKYVCGPVTFNCRDVCTKYGWWTGKNKCKRKERRCDKGEKCYDKIYKSCI</sequence>
<accession>A0ABD0JIB0</accession>
<gene>
    <name evidence="2" type="ORF">BaRGS_00034287</name>
</gene>
<organism evidence="2 3">
    <name type="scientific">Batillaria attramentaria</name>
    <dbReference type="NCBI Taxonomy" id="370345"/>
    <lineage>
        <taxon>Eukaryota</taxon>
        <taxon>Metazoa</taxon>
        <taxon>Spiralia</taxon>
        <taxon>Lophotrochozoa</taxon>
        <taxon>Mollusca</taxon>
        <taxon>Gastropoda</taxon>
        <taxon>Caenogastropoda</taxon>
        <taxon>Sorbeoconcha</taxon>
        <taxon>Cerithioidea</taxon>
        <taxon>Batillariidae</taxon>
        <taxon>Batillaria</taxon>
    </lineage>
</organism>
<evidence type="ECO:0000256" key="1">
    <source>
        <dbReference type="SAM" id="SignalP"/>
    </source>
</evidence>
<dbReference type="Proteomes" id="UP001519460">
    <property type="component" value="Unassembled WGS sequence"/>
</dbReference>
<keyword evidence="1" id="KW-0732">Signal</keyword>
<dbReference type="AlphaFoldDB" id="A0ABD0JIB0"/>
<protein>
    <submittedName>
        <fullName evidence="2">Uncharacterized protein</fullName>
    </submittedName>
</protein>
<evidence type="ECO:0000313" key="2">
    <source>
        <dbReference type="EMBL" id="KAK7474465.1"/>
    </source>
</evidence>
<proteinExistence type="predicted"/>